<feature type="non-terminal residue" evidence="2">
    <location>
        <position position="1"/>
    </location>
</feature>
<feature type="region of interest" description="Disordered" evidence="1">
    <location>
        <begin position="1"/>
        <end position="34"/>
    </location>
</feature>
<dbReference type="EMBL" id="UINC01212320">
    <property type="protein sequence ID" value="SVE36593.1"/>
    <property type="molecule type" value="Genomic_DNA"/>
</dbReference>
<accession>A0A383CX36</accession>
<sequence>GGRGHVRNGTPHRLATKAATKRRGPNATMAGYLE</sequence>
<evidence type="ECO:0000256" key="1">
    <source>
        <dbReference type="SAM" id="MobiDB-lite"/>
    </source>
</evidence>
<gene>
    <name evidence="2" type="ORF">METZ01_LOCUS489447</name>
</gene>
<protein>
    <submittedName>
        <fullName evidence="2">Uncharacterized protein</fullName>
    </submittedName>
</protein>
<evidence type="ECO:0000313" key="2">
    <source>
        <dbReference type="EMBL" id="SVE36593.1"/>
    </source>
</evidence>
<dbReference type="AlphaFoldDB" id="A0A383CX36"/>
<reference evidence="2" key="1">
    <citation type="submission" date="2018-05" db="EMBL/GenBank/DDBJ databases">
        <authorList>
            <person name="Lanie J.A."/>
            <person name="Ng W.-L."/>
            <person name="Kazmierczak K.M."/>
            <person name="Andrzejewski T.M."/>
            <person name="Davidsen T.M."/>
            <person name="Wayne K.J."/>
            <person name="Tettelin H."/>
            <person name="Glass J.I."/>
            <person name="Rusch D."/>
            <person name="Podicherti R."/>
            <person name="Tsui H.-C.T."/>
            <person name="Winkler M.E."/>
        </authorList>
    </citation>
    <scope>NUCLEOTIDE SEQUENCE</scope>
</reference>
<organism evidence="2">
    <name type="scientific">marine metagenome</name>
    <dbReference type="NCBI Taxonomy" id="408172"/>
    <lineage>
        <taxon>unclassified sequences</taxon>
        <taxon>metagenomes</taxon>
        <taxon>ecological metagenomes</taxon>
    </lineage>
</organism>
<name>A0A383CX36_9ZZZZ</name>
<proteinExistence type="predicted"/>